<evidence type="ECO:0000256" key="1">
    <source>
        <dbReference type="ARBA" id="ARBA00004127"/>
    </source>
</evidence>
<feature type="transmembrane region" description="Helical" evidence="6">
    <location>
        <begin position="189"/>
        <end position="209"/>
    </location>
</feature>
<evidence type="ECO:0008006" key="9">
    <source>
        <dbReference type="Google" id="ProtNLM"/>
    </source>
</evidence>
<dbReference type="Pfam" id="PF11700">
    <property type="entry name" value="ATG22"/>
    <property type="match status" value="1"/>
</dbReference>
<dbReference type="SUPFAM" id="SSF103473">
    <property type="entry name" value="MFS general substrate transporter"/>
    <property type="match status" value="1"/>
</dbReference>
<feature type="transmembrane region" description="Helical" evidence="6">
    <location>
        <begin position="367"/>
        <end position="393"/>
    </location>
</feature>
<dbReference type="Proteomes" id="UP000094008">
    <property type="component" value="Unassembled WGS sequence"/>
</dbReference>
<dbReference type="GO" id="GO:0012505">
    <property type="term" value="C:endomembrane system"/>
    <property type="evidence" value="ECO:0007669"/>
    <property type="project" value="UniProtKB-SubCell"/>
</dbReference>
<reference evidence="8" key="1">
    <citation type="submission" date="2016-06" db="EMBL/GenBank/DDBJ databases">
        <authorList>
            <person name="Sutton G."/>
            <person name="Brinkac L."/>
            <person name="Sanka R."/>
            <person name="Adams M."/>
            <person name="Lau E."/>
            <person name="Mehaffy C."/>
            <person name="Tameris M."/>
            <person name="Hatherill M."/>
            <person name="Hanekom W."/>
            <person name="Mahomed H."/>
            <person name="Mcshane H."/>
        </authorList>
    </citation>
    <scope>NUCLEOTIDE SEQUENCE [LARGE SCALE GENOMIC DNA]</scope>
    <source>
        <strain evidence="8">852002-10433_SCH5171157</strain>
    </source>
</reference>
<dbReference type="InterPro" id="IPR036259">
    <property type="entry name" value="MFS_trans_sf"/>
</dbReference>
<gene>
    <name evidence="7" type="ORF">A5779_08855</name>
</gene>
<evidence type="ECO:0000313" key="7">
    <source>
        <dbReference type="EMBL" id="OBB82709.1"/>
    </source>
</evidence>
<proteinExistence type="predicted"/>
<keyword evidence="2" id="KW-0813">Transport</keyword>
<protein>
    <recommendedName>
        <fullName evidence="9">MFS transporter</fullName>
    </recommendedName>
</protein>
<dbReference type="OrthoDB" id="9768783at2"/>
<dbReference type="EMBL" id="LZSY01000175">
    <property type="protein sequence ID" value="OBB82709.1"/>
    <property type="molecule type" value="Genomic_DNA"/>
</dbReference>
<feature type="transmembrane region" description="Helical" evidence="6">
    <location>
        <begin position="280"/>
        <end position="298"/>
    </location>
</feature>
<name>A0A1A0VHL5_MYCPR</name>
<keyword evidence="5 6" id="KW-0472">Membrane</keyword>
<organism evidence="7 8">
    <name type="scientific">Mycolicibacterium peregrinum</name>
    <name type="common">Mycobacterium peregrinum</name>
    <dbReference type="NCBI Taxonomy" id="43304"/>
    <lineage>
        <taxon>Bacteria</taxon>
        <taxon>Bacillati</taxon>
        <taxon>Actinomycetota</taxon>
        <taxon>Actinomycetes</taxon>
        <taxon>Mycobacteriales</taxon>
        <taxon>Mycobacteriaceae</taxon>
        <taxon>Mycolicibacterium</taxon>
    </lineage>
</organism>
<feature type="transmembrane region" description="Helical" evidence="6">
    <location>
        <begin position="310"/>
        <end position="327"/>
    </location>
</feature>
<evidence type="ECO:0000256" key="6">
    <source>
        <dbReference type="SAM" id="Phobius"/>
    </source>
</evidence>
<dbReference type="PANTHER" id="PTHR23519">
    <property type="entry name" value="AUTOPHAGY-RELATED PROTEIN 22"/>
    <property type="match status" value="1"/>
</dbReference>
<feature type="transmembrane region" description="Helical" evidence="6">
    <location>
        <begin position="244"/>
        <end position="268"/>
    </location>
</feature>
<feature type="transmembrane region" description="Helical" evidence="6">
    <location>
        <begin position="149"/>
        <end position="169"/>
    </location>
</feature>
<dbReference type="RefSeq" id="WP_064887021.1">
    <property type="nucleotide sequence ID" value="NZ_LZSY01000175.1"/>
</dbReference>
<feature type="transmembrane region" description="Helical" evidence="6">
    <location>
        <begin position="84"/>
        <end position="102"/>
    </location>
</feature>
<evidence type="ECO:0000256" key="3">
    <source>
        <dbReference type="ARBA" id="ARBA00022692"/>
    </source>
</evidence>
<dbReference type="Gene3D" id="1.20.1250.20">
    <property type="entry name" value="MFS general substrate transporter like domains"/>
    <property type="match status" value="1"/>
</dbReference>
<dbReference type="AlphaFoldDB" id="A0A1A0VHL5"/>
<evidence type="ECO:0000256" key="2">
    <source>
        <dbReference type="ARBA" id="ARBA00022448"/>
    </source>
</evidence>
<evidence type="ECO:0000256" key="4">
    <source>
        <dbReference type="ARBA" id="ARBA00022989"/>
    </source>
</evidence>
<dbReference type="InterPro" id="IPR050495">
    <property type="entry name" value="ATG22/LtaA_families"/>
</dbReference>
<dbReference type="InterPro" id="IPR024671">
    <property type="entry name" value="Atg22-like"/>
</dbReference>
<feature type="transmembrane region" description="Helical" evidence="6">
    <location>
        <begin position="55"/>
        <end position="77"/>
    </location>
</feature>
<dbReference type="PANTHER" id="PTHR23519:SF1">
    <property type="entry name" value="AUTOPHAGY-RELATED PROTEIN 22"/>
    <property type="match status" value="1"/>
</dbReference>
<accession>A0A1A0VHL5</accession>
<comment type="subcellular location">
    <subcellularLocation>
        <location evidence="1">Endomembrane system</location>
        <topology evidence="1">Multi-pass membrane protein</topology>
    </subcellularLocation>
</comment>
<feature type="transmembrane region" description="Helical" evidence="6">
    <location>
        <begin position="108"/>
        <end position="128"/>
    </location>
</feature>
<feature type="transmembrane region" description="Helical" evidence="6">
    <location>
        <begin position="12"/>
        <end position="35"/>
    </location>
</feature>
<sequence>MTNPRRARVLAWALWDCGATGLNAIVITFVFSVYLTKGVGSDLPGDTSPASWLGWAMFAVGLAVALLAPAVGIWVDAPQRRRRVLAVMTGAAVAFTAAMSLIRDDHRYLLPGLILLACTAACNELATVPYNAMLRQLSTPETSGRISGLGLAMGYGGSVVLLLLAYVGFMAGDGGALGIQTEDGQNVRAVMLLTAVWFALFALPMFVMVPPVTDAPPVERVGFFGAYRKLWSEIRGEWQRDHNVVYYLLASAVFRDGLAGVFTFGAVLGVSVYGISEADVLLFGISACVIAALGAVIGGQLDDRIGSKSVIVGSLVSLIAVGLALLVLSGPVAFWVCGLLLCLFIGPTLASARTLMLRITADGKEGVAFGLYTTVGRAASPLAPLLFSIFINVFGADRAGMGGLVLVLALGLAGMLAVRVPARQPSPAVPAH</sequence>
<feature type="transmembrane region" description="Helical" evidence="6">
    <location>
        <begin position="333"/>
        <end position="355"/>
    </location>
</feature>
<feature type="transmembrane region" description="Helical" evidence="6">
    <location>
        <begin position="399"/>
        <end position="418"/>
    </location>
</feature>
<evidence type="ECO:0000256" key="5">
    <source>
        <dbReference type="ARBA" id="ARBA00023136"/>
    </source>
</evidence>
<keyword evidence="4 6" id="KW-1133">Transmembrane helix</keyword>
<comment type="caution">
    <text evidence="7">The sequence shown here is derived from an EMBL/GenBank/DDBJ whole genome shotgun (WGS) entry which is preliminary data.</text>
</comment>
<evidence type="ECO:0000313" key="8">
    <source>
        <dbReference type="Proteomes" id="UP000094008"/>
    </source>
</evidence>
<keyword evidence="3 6" id="KW-0812">Transmembrane</keyword>